<evidence type="ECO:0000313" key="1">
    <source>
        <dbReference type="EMBL" id="KIK24277.1"/>
    </source>
</evidence>
<dbReference type="Proteomes" id="UP000054018">
    <property type="component" value="Unassembled WGS sequence"/>
</dbReference>
<gene>
    <name evidence="1" type="ORF">PISMIDRAFT_98702</name>
</gene>
<dbReference type="HOGENOM" id="CLU_161754_0_0_1"/>
<organism evidence="1 2">
    <name type="scientific">Pisolithus microcarpus 441</name>
    <dbReference type="NCBI Taxonomy" id="765257"/>
    <lineage>
        <taxon>Eukaryota</taxon>
        <taxon>Fungi</taxon>
        <taxon>Dikarya</taxon>
        <taxon>Basidiomycota</taxon>
        <taxon>Agaricomycotina</taxon>
        <taxon>Agaricomycetes</taxon>
        <taxon>Agaricomycetidae</taxon>
        <taxon>Boletales</taxon>
        <taxon>Sclerodermatineae</taxon>
        <taxon>Pisolithaceae</taxon>
        <taxon>Pisolithus</taxon>
    </lineage>
</organism>
<dbReference type="AlphaFoldDB" id="A0A0C9ZPN3"/>
<reference evidence="2" key="2">
    <citation type="submission" date="2015-01" db="EMBL/GenBank/DDBJ databases">
        <title>Evolutionary Origins and Diversification of the Mycorrhizal Mutualists.</title>
        <authorList>
            <consortium name="DOE Joint Genome Institute"/>
            <consortium name="Mycorrhizal Genomics Consortium"/>
            <person name="Kohler A."/>
            <person name="Kuo A."/>
            <person name="Nagy L.G."/>
            <person name="Floudas D."/>
            <person name="Copeland A."/>
            <person name="Barry K.W."/>
            <person name="Cichocki N."/>
            <person name="Veneault-Fourrey C."/>
            <person name="LaButti K."/>
            <person name="Lindquist E.A."/>
            <person name="Lipzen A."/>
            <person name="Lundell T."/>
            <person name="Morin E."/>
            <person name="Murat C."/>
            <person name="Riley R."/>
            <person name="Ohm R."/>
            <person name="Sun H."/>
            <person name="Tunlid A."/>
            <person name="Henrissat B."/>
            <person name="Grigoriev I.V."/>
            <person name="Hibbett D.S."/>
            <person name="Martin F."/>
        </authorList>
    </citation>
    <scope>NUCLEOTIDE SEQUENCE [LARGE SCALE GENOMIC DNA]</scope>
    <source>
        <strain evidence="2">441</strain>
    </source>
</reference>
<protein>
    <submittedName>
        <fullName evidence="1">Unplaced genomic scaffold scaffold_33, whole genome shotgun sequence</fullName>
    </submittedName>
</protein>
<feature type="non-terminal residue" evidence="1">
    <location>
        <position position="1"/>
    </location>
</feature>
<sequence length="115" mass="13027">YCKWTVANGFMSMLPNDLKWQCTEARSSLGRQLSLEGHLVEKGQVVQYSESSFCEAAILWLIKTDQPIHALQHPAFQKMVEIGSSTRNGIKIPSRGQMWQAIIDIFKTSLLNLCK</sequence>
<name>A0A0C9ZPN3_9AGAM</name>
<proteinExistence type="predicted"/>
<dbReference type="OrthoDB" id="3256444at2759"/>
<reference evidence="1 2" key="1">
    <citation type="submission" date="2014-04" db="EMBL/GenBank/DDBJ databases">
        <authorList>
            <consortium name="DOE Joint Genome Institute"/>
            <person name="Kuo A."/>
            <person name="Kohler A."/>
            <person name="Costa M.D."/>
            <person name="Nagy L.G."/>
            <person name="Floudas D."/>
            <person name="Copeland A."/>
            <person name="Barry K.W."/>
            <person name="Cichocki N."/>
            <person name="Veneault-Fourrey C."/>
            <person name="LaButti K."/>
            <person name="Lindquist E.A."/>
            <person name="Lipzen A."/>
            <person name="Lundell T."/>
            <person name="Morin E."/>
            <person name="Murat C."/>
            <person name="Sun H."/>
            <person name="Tunlid A."/>
            <person name="Henrissat B."/>
            <person name="Grigoriev I.V."/>
            <person name="Hibbett D.S."/>
            <person name="Martin F."/>
            <person name="Nordberg H.P."/>
            <person name="Cantor M.N."/>
            <person name="Hua S.X."/>
        </authorList>
    </citation>
    <scope>NUCLEOTIDE SEQUENCE [LARGE SCALE GENOMIC DNA]</scope>
    <source>
        <strain evidence="1 2">441</strain>
    </source>
</reference>
<evidence type="ECO:0000313" key="2">
    <source>
        <dbReference type="Proteomes" id="UP000054018"/>
    </source>
</evidence>
<accession>A0A0C9ZPN3</accession>
<keyword evidence="2" id="KW-1185">Reference proteome</keyword>
<dbReference type="EMBL" id="KN833717">
    <property type="protein sequence ID" value="KIK24277.1"/>
    <property type="molecule type" value="Genomic_DNA"/>
</dbReference>